<proteinExistence type="predicted"/>
<keyword evidence="3" id="KW-1185">Reference proteome</keyword>
<dbReference type="PANTHER" id="PTHR46148:SF57">
    <property type="entry name" value="OS12G0499874 PROTEIN"/>
    <property type="match status" value="1"/>
</dbReference>
<comment type="caution">
    <text evidence="2">The sequence shown here is derived from an EMBL/GenBank/DDBJ whole genome shotgun (WGS) entry which is preliminary data.</text>
</comment>
<dbReference type="InterPro" id="IPR036397">
    <property type="entry name" value="RNaseH_sf"/>
</dbReference>
<organism evidence="2 3">
    <name type="scientific">Rehmannia glutinosa</name>
    <name type="common">Chinese foxglove</name>
    <dbReference type="NCBI Taxonomy" id="99300"/>
    <lineage>
        <taxon>Eukaryota</taxon>
        <taxon>Viridiplantae</taxon>
        <taxon>Streptophyta</taxon>
        <taxon>Embryophyta</taxon>
        <taxon>Tracheophyta</taxon>
        <taxon>Spermatophyta</taxon>
        <taxon>Magnoliopsida</taxon>
        <taxon>eudicotyledons</taxon>
        <taxon>Gunneridae</taxon>
        <taxon>Pentapetalae</taxon>
        <taxon>asterids</taxon>
        <taxon>lamiids</taxon>
        <taxon>Lamiales</taxon>
        <taxon>Orobanchaceae</taxon>
        <taxon>Rehmannieae</taxon>
        <taxon>Rehmannia</taxon>
    </lineage>
</organism>
<dbReference type="PANTHER" id="PTHR46148">
    <property type="entry name" value="CHROMO DOMAIN-CONTAINING PROTEIN"/>
    <property type="match status" value="1"/>
</dbReference>
<dbReference type="Proteomes" id="UP001318860">
    <property type="component" value="Unassembled WGS sequence"/>
</dbReference>
<sequence length="172" mass="20235">MLRACVLDIGRNWESLLPLVEFAYNNSYQATIGMAPLEKIENIQDRIRMAQDRQKSYADRRRKDLQFEVGDNVFLKVAPVRGVIRFGDKGKLRPRYIGTFEILKRVGDRKYIHDPSHIVKYEDLQINDDLSYEEAPEAILERKVHKLRNKDISLIKVQWRRHGRYVPSTPTP</sequence>
<protein>
    <recommendedName>
        <fullName evidence="1">Tf2-1-like SH3-like domain-containing protein</fullName>
    </recommendedName>
</protein>
<name>A0ABR0XJF4_REHGL</name>
<dbReference type="InterPro" id="IPR056924">
    <property type="entry name" value="SH3_Tf2-1"/>
</dbReference>
<dbReference type="Pfam" id="PF24626">
    <property type="entry name" value="SH3_Tf2-1"/>
    <property type="match status" value="1"/>
</dbReference>
<feature type="domain" description="Tf2-1-like SH3-like" evidence="1">
    <location>
        <begin position="70"/>
        <end position="111"/>
    </location>
</feature>
<reference evidence="2 3" key="1">
    <citation type="journal article" date="2021" name="Comput. Struct. Biotechnol. J.">
        <title>De novo genome assembly of the potent medicinal plant Rehmannia glutinosa using nanopore technology.</title>
        <authorList>
            <person name="Ma L."/>
            <person name="Dong C."/>
            <person name="Song C."/>
            <person name="Wang X."/>
            <person name="Zheng X."/>
            <person name="Niu Y."/>
            <person name="Chen S."/>
            <person name="Feng W."/>
        </authorList>
    </citation>
    <scope>NUCLEOTIDE SEQUENCE [LARGE SCALE GENOMIC DNA]</scope>
    <source>
        <strain evidence="2">DH-2019</strain>
    </source>
</reference>
<evidence type="ECO:0000313" key="2">
    <source>
        <dbReference type="EMBL" id="KAK6159106.1"/>
    </source>
</evidence>
<dbReference type="EMBL" id="JABTTQ020000004">
    <property type="protein sequence ID" value="KAK6159106.1"/>
    <property type="molecule type" value="Genomic_DNA"/>
</dbReference>
<gene>
    <name evidence="2" type="ORF">DH2020_006420</name>
</gene>
<evidence type="ECO:0000259" key="1">
    <source>
        <dbReference type="Pfam" id="PF24626"/>
    </source>
</evidence>
<accession>A0ABR0XJF4</accession>
<evidence type="ECO:0000313" key="3">
    <source>
        <dbReference type="Proteomes" id="UP001318860"/>
    </source>
</evidence>
<dbReference type="Gene3D" id="3.30.420.10">
    <property type="entry name" value="Ribonuclease H-like superfamily/Ribonuclease H"/>
    <property type="match status" value="1"/>
</dbReference>